<evidence type="ECO:0000256" key="3">
    <source>
        <dbReference type="ARBA" id="ARBA00022980"/>
    </source>
</evidence>
<dbReference type="SUPFAM" id="SSF50715">
    <property type="entry name" value="Ribosomal protein L25-like"/>
    <property type="match status" value="1"/>
</dbReference>
<keyword evidence="4 5" id="KW-0687">Ribonucleoprotein</keyword>
<evidence type="ECO:0000259" key="8">
    <source>
        <dbReference type="Pfam" id="PF14693"/>
    </source>
</evidence>
<name>A0A1F4NRW1_UNCK3</name>
<comment type="similarity">
    <text evidence="5">Belongs to the bacterial ribosomal protein bL25 family. CTC subfamily.</text>
</comment>
<keyword evidence="1 5" id="KW-0699">rRNA-binding</keyword>
<comment type="caution">
    <text evidence="9">The sequence shown here is derived from an EMBL/GenBank/DDBJ whole genome shotgun (WGS) entry which is preliminary data.</text>
</comment>
<proteinExistence type="inferred from homology"/>
<dbReference type="Pfam" id="PF14693">
    <property type="entry name" value="Ribosomal_TL5_C"/>
    <property type="match status" value="1"/>
</dbReference>
<feature type="domain" description="Large ribosomal subunit protein bL25 L25" evidence="7">
    <location>
        <begin position="12"/>
        <end position="98"/>
    </location>
</feature>
<dbReference type="PANTHER" id="PTHR33284">
    <property type="entry name" value="RIBOSOMAL PROTEIN L25/GLN-TRNA SYNTHETASE, ANTI-CODON-BINDING DOMAIN-CONTAINING PROTEIN"/>
    <property type="match status" value="1"/>
</dbReference>
<dbReference type="AlphaFoldDB" id="A0A1F4NRW1"/>
<dbReference type="CDD" id="cd00495">
    <property type="entry name" value="Ribosomal_L25_TL5_CTC"/>
    <property type="match status" value="1"/>
</dbReference>
<evidence type="ECO:0000313" key="10">
    <source>
        <dbReference type="Proteomes" id="UP000176651"/>
    </source>
</evidence>
<dbReference type="InterPro" id="IPR020930">
    <property type="entry name" value="Ribosomal_uL5_bac-type"/>
</dbReference>
<dbReference type="Pfam" id="PF01386">
    <property type="entry name" value="Ribosomal_L25p"/>
    <property type="match status" value="1"/>
</dbReference>
<dbReference type="HAMAP" id="MF_01334">
    <property type="entry name" value="Ribosomal_bL25_CTC"/>
    <property type="match status" value="1"/>
</dbReference>
<dbReference type="InterPro" id="IPR037121">
    <property type="entry name" value="Ribosomal_bL25_C"/>
</dbReference>
<evidence type="ECO:0000313" key="9">
    <source>
        <dbReference type="EMBL" id="OGB74223.1"/>
    </source>
</evidence>
<comment type="subunit">
    <text evidence="5">Part of the 50S ribosomal subunit; part of the 5S rRNA/L5/L18/L25 subcomplex. Contacts the 5S rRNA. Binds to the 5S rRNA independently of L5 and L18.</text>
</comment>
<comment type="function">
    <text evidence="5">This is one of the proteins that binds to the 5S RNA in the ribosome where it forms part of the central protuberance.</text>
</comment>
<organism evidence="9 10">
    <name type="scientific">candidate division Kazan bacterium RBG_13_50_9</name>
    <dbReference type="NCBI Taxonomy" id="1798535"/>
    <lineage>
        <taxon>Bacteria</taxon>
        <taxon>Bacteria division Kazan-3B-28</taxon>
    </lineage>
</organism>
<keyword evidence="2 5" id="KW-0694">RNA-binding</keyword>
<dbReference type="InterPro" id="IPR020057">
    <property type="entry name" value="Ribosomal_bL25_b-dom"/>
</dbReference>
<keyword evidence="3 5" id="KW-0689">Ribosomal protein</keyword>
<dbReference type="GO" id="GO:0003735">
    <property type="term" value="F:structural constituent of ribosome"/>
    <property type="evidence" value="ECO:0007669"/>
    <property type="project" value="InterPro"/>
</dbReference>
<dbReference type="InterPro" id="IPR029751">
    <property type="entry name" value="Ribosomal_L25_dom"/>
</dbReference>
<dbReference type="InterPro" id="IPR001021">
    <property type="entry name" value="Ribosomal_bL25_long"/>
</dbReference>
<evidence type="ECO:0000256" key="4">
    <source>
        <dbReference type="ARBA" id="ARBA00023274"/>
    </source>
</evidence>
<evidence type="ECO:0000256" key="6">
    <source>
        <dbReference type="SAM" id="MobiDB-lite"/>
    </source>
</evidence>
<dbReference type="Gene3D" id="2.40.240.10">
    <property type="entry name" value="Ribosomal Protein L25, Chain P"/>
    <property type="match status" value="1"/>
</dbReference>
<evidence type="ECO:0000256" key="1">
    <source>
        <dbReference type="ARBA" id="ARBA00022730"/>
    </source>
</evidence>
<gene>
    <name evidence="5" type="primary">rplY</name>
    <name evidence="5" type="synonym">ctc</name>
    <name evidence="9" type="ORF">A2V68_00435</name>
</gene>
<dbReference type="Gene3D" id="2.170.120.20">
    <property type="entry name" value="Ribosomal protein L25, beta domain"/>
    <property type="match status" value="1"/>
</dbReference>
<dbReference type="GO" id="GO:0006412">
    <property type="term" value="P:translation"/>
    <property type="evidence" value="ECO:0007669"/>
    <property type="project" value="UniProtKB-UniRule"/>
</dbReference>
<dbReference type="STRING" id="1798535.A2V68_00435"/>
<evidence type="ECO:0000256" key="5">
    <source>
        <dbReference type="HAMAP-Rule" id="MF_01334"/>
    </source>
</evidence>
<feature type="compositionally biased region" description="Low complexity" evidence="6">
    <location>
        <begin position="198"/>
        <end position="210"/>
    </location>
</feature>
<reference evidence="9 10" key="1">
    <citation type="journal article" date="2016" name="Nat. Commun.">
        <title>Thousands of microbial genomes shed light on interconnected biogeochemical processes in an aquifer system.</title>
        <authorList>
            <person name="Anantharaman K."/>
            <person name="Brown C.T."/>
            <person name="Hug L.A."/>
            <person name="Sharon I."/>
            <person name="Castelle C.J."/>
            <person name="Probst A.J."/>
            <person name="Thomas B.C."/>
            <person name="Singh A."/>
            <person name="Wilkins M.J."/>
            <person name="Karaoz U."/>
            <person name="Brodie E.L."/>
            <person name="Williams K.H."/>
            <person name="Hubbard S.S."/>
            <person name="Banfield J.F."/>
        </authorList>
    </citation>
    <scope>NUCLEOTIDE SEQUENCE [LARGE SCALE GENOMIC DNA]</scope>
</reference>
<accession>A0A1F4NRW1</accession>
<feature type="domain" description="Large ribosomal subunit protein bL25 beta" evidence="8">
    <location>
        <begin position="106"/>
        <end position="190"/>
    </location>
</feature>
<dbReference type="PANTHER" id="PTHR33284:SF1">
    <property type="entry name" value="RIBOSOMAL PROTEIN L25_GLN-TRNA SYNTHETASE, ANTI-CODON-BINDING DOMAIN-CONTAINING PROTEIN"/>
    <property type="match status" value="1"/>
</dbReference>
<dbReference type="NCBIfam" id="TIGR00731">
    <property type="entry name" value="bL25_bact_ctc"/>
    <property type="match status" value="1"/>
</dbReference>
<dbReference type="GO" id="GO:0008097">
    <property type="term" value="F:5S rRNA binding"/>
    <property type="evidence" value="ECO:0007669"/>
    <property type="project" value="InterPro"/>
</dbReference>
<dbReference type="Proteomes" id="UP000176651">
    <property type="component" value="Unassembled WGS sequence"/>
</dbReference>
<sequence>MIARSTHQKFTLTARKREEIDTPKSIRKSGGLPAILYGKEATNVPLAISLDDFGKLFKEAGESTIIDLAIEGEDEPRPVLIKDIQFDPTTDGYLHVDLYQIRAGEKLRVTVPLRFEGEAPAVEDFGGILVTNKDEIEIECLPKDLPHDIEVDISVLKEIDDSITIKDLRIPAGIEMLDEPDESVMVVAPPAVEEEEVAPVSEAEAVAAVEATEEKREEAPGEESANAKPTEQKEE</sequence>
<evidence type="ECO:0000259" key="7">
    <source>
        <dbReference type="Pfam" id="PF01386"/>
    </source>
</evidence>
<protein>
    <recommendedName>
        <fullName evidence="5">Large ribosomal subunit protein bL25</fullName>
    </recommendedName>
    <alternativeName>
        <fullName evidence="5">General stress protein CTC</fullName>
    </alternativeName>
</protein>
<dbReference type="EMBL" id="META01000003">
    <property type="protein sequence ID" value="OGB74223.1"/>
    <property type="molecule type" value="Genomic_DNA"/>
</dbReference>
<evidence type="ECO:0000256" key="2">
    <source>
        <dbReference type="ARBA" id="ARBA00022884"/>
    </source>
</evidence>
<dbReference type="InterPro" id="IPR020056">
    <property type="entry name" value="Rbsml_bL25/Gln-tRNA_synth_N"/>
</dbReference>
<dbReference type="GO" id="GO:0022625">
    <property type="term" value="C:cytosolic large ribosomal subunit"/>
    <property type="evidence" value="ECO:0007669"/>
    <property type="project" value="TreeGrafter"/>
</dbReference>
<dbReference type="InterPro" id="IPR011035">
    <property type="entry name" value="Ribosomal_bL25/Gln-tRNA_synth"/>
</dbReference>
<feature type="region of interest" description="Disordered" evidence="6">
    <location>
        <begin position="195"/>
        <end position="235"/>
    </location>
</feature>